<feature type="non-terminal residue" evidence="2">
    <location>
        <position position="1"/>
    </location>
</feature>
<proteinExistence type="predicted"/>
<dbReference type="AlphaFoldDB" id="A0A317ZAC8"/>
<evidence type="ECO:0000313" key="2">
    <source>
        <dbReference type="EMBL" id="PWZ99200.1"/>
    </source>
</evidence>
<organism evidence="2 3">
    <name type="scientific">Staphylococcus pseudintermedius</name>
    <dbReference type="NCBI Taxonomy" id="283734"/>
    <lineage>
        <taxon>Bacteria</taxon>
        <taxon>Bacillati</taxon>
        <taxon>Bacillota</taxon>
        <taxon>Bacilli</taxon>
        <taxon>Bacillales</taxon>
        <taxon>Staphylococcaceae</taxon>
        <taxon>Staphylococcus</taxon>
        <taxon>Staphylococcus intermedius group</taxon>
    </lineage>
</organism>
<protein>
    <submittedName>
        <fullName evidence="2">Rod shape-determining protein MreD</fullName>
    </submittedName>
</protein>
<accession>A0A317ZAC8</accession>
<dbReference type="Proteomes" id="UP000246351">
    <property type="component" value="Unassembled WGS sequence"/>
</dbReference>
<comment type="caution">
    <text evidence="2">The sequence shown here is derived from an EMBL/GenBank/DDBJ whole genome shotgun (WGS) entry which is preliminary data.</text>
</comment>
<evidence type="ECO:0000313" key="3">
    <source>
        <dbReference type="Proteomes" id="UP000246351"/>
    </source>
</evidence>
<keyword evidence="1" id="KW-0472">Membrane</keyword>
<reference evidence="2 3" key="1">
    <citation type="journal article" date="2018" name="Vet. Microbiol.">
        <title>Clonal diversity and geographic distribution of methicillin-resistant Staphylococcus pseudintermedius from Australian animals: Discovery of novel sequence types.</title>
        <authorList>
            <person name="Worthing K.A."/>
            <person name="Abraham S."/>
            <person name="Coombs G.W."/>
            <person name="Pang S."/>
            <person name="Saputra S."/>
            <person name="Jordan D."/>
            <person name="Trott D.J."/>
            <person name="Norris J.M."/>
        </authorList>
    </citation>
    <scope>NUCLEOTIDE SEQUENCE [LARGE SCALE GENOMIC DNA]</scope>
    <source>
        <strain evidence="2 3">ST71 3</strain>
    </source>
</reference>
<name>A0A317ZAC8_STAPS</name>
<dbReference type="EMBL" id="QEIV01000321">
    <property type="protein sequence ID" value="PWZ99200.1"/>
    <property type="molecule type" value="Genomic_DNA"/>
</dbReference>
<keyword evidence="1" id="KW-1133">Transmembrane helix</keyword>
<feature type="transmembrane region" description="Helical" evidence="1">
    <location>
        <begin position="6"/>
        <end position="23"/>
    </location>
</feature>
<sequence length="32" mass="3711">ILPTLLLNAILLIFLYFAANYFLNPKRSIDTK</sequence>
<gene>
    <name evidence="2" type="ORF">DD924_03980</name>
</gene>
<keyword evidence="1" id="KW-0812">Transmembrane</keyword>
<evidence type="ECO:0000256" key="1">
    <source>
        <dbReference type="SAM" id="Phobius"/>
    </source>
</evidence>